<dbReference type="Pfam" id="PF05699">
    <property type="entry name" value="Dimer_Tnp_hAT"/>
    <property type="match status" value="1"/>
</dbReference>
<dbReference type="InterPro" id="IPR025525">
    <property type="entry name" value="hAT-like_transposase_RNase-H"/>
</dbReference>
<reference evidence="3" key="1">
    <citation type="journal article" date="2023" name="Plant J.">
        <title>Genome sequences and population genomics provide insights into the demographic history, inbreeding, and mutation load of two 'living fossil' tree species of Dipteronia.</title>
        <authorList>
            <person name="Feng Y."/>
            <person name="Comes H.P."/>
            <person name="Chen J."/>
            <person name="Zhu S."/>
            <person name="Lu R."/>
            <person name="Zhang X."/>
            <person name="Li P."/>
            <person name="Qiu J."/>
            <person name="Olsen K.M."/>
            <person name="Qiu Y."/>
        </authorList>
    </citation>
    <scope>NUCLEOTIDE SEQUENCE</scope>
    <source>
        <strain evidence="3">NBL</strain>
    </source>
</reference>
<evidence type="ECO:0000313" key="4">
    <source>
        <dbReference type="Proteomes" id="UP001281410"/>
    </source>
</evidence>
<dbReference type="Proteomes" id="UP001281410">
    <property type="component" value="Unassembled WGS sequence"/>
</dbReference>
<proteinExistence type="predicted"/>
<dbReference type="InterPro" id="IPR008906">
    <property type="entry name" value="HATC_C_dom"/>
</dbReference>
<dbReference type="SUPFAM" id="SSF53098">
    <property type="entry name" value="Ribonuclease H-like"/>
    <property type="match status" value="1"/>
</dbReference>
<sequence length="182" mass="21422">MRSEIMASKMETKFEKYWDVIHGIMVVATVLDPRFKMKLIECYFHKIYREISGKEIERVQKCCYVLVREYYSKSRLVEEIPQYSVLSTGTSGIEASLCEEVYSLLNFDLFVSDSSSTEHMELEFDQYLEDVLLPMTNDFNILALWKTNGIKYPIMFEIKKDILVIPYLLLHMNPHSVIMEDS</sequence>
<protein>
    <submittedName>
        <fullName evidence="3">Uncharacterized protein</fullName>
    </submittedName>
</protein>
<comment type="caution">
    <text evidence="3">The sequence shown here is derived from an EMBL/GenBank/DDBJ whole genome shotgun (WGS) entry which is preliminary data.</text>
</comment>
<evidence type="ECO:0000313" key="3">
    <source>
        <dbReference type="EMBL" id="KAK3212299.1"/>
    </source>
</evidence>
<organism evidence="3 4">
    <name type="scientific">Dipteronia sinensis</name>
    <dbReference type="NCBI Taxonomy" id="43782"/>
    <lineage>
        <taxon>Eukaryota</taxon>
        <taxon>Viridiplantae</taxon>
        <taxon>Streptophyta</taxon>
        <taxon>Embryophyta</taxon>
        <taxon>Tracheophyta</taxon>
        <taxon>Spermatophyta</taxon>
        <taxon>Magnoliopsida</taxon>
        <taxon>eudicotyledons</taxon>
        <taxon>Gunneridae</taxon>
        <taxon>Pentapetalae</taxon>
        <taxon>rosids</taxon>
        <taxon>malvids</taxon>
        <taxon>Sapindales</taxon>
        <taxon>Sapindaceae</taxon>
        <taxon>Hippocastanoideae</taxon>
        <taxon>Acereae</taxon>
        <taxon>Dipteronia</taxon>
    </lineage>
</organism>
<name>A0AAE0E656_9ROSI</name>
<feature type="domain" description="hAT-like transposase RNase-H fold" evidence="2">
    <location>
        <begin position="6"/>
        <end position="70"/>
    </location>
</feature>
<dbReference type="Pfam" id="PF14372">
    <property type="entry name" value="hAT-like_RNase-H"/>
    <property type="match status" value="1"/>
</dbReference>
<dbReference type="InterPro" id="IPR012337">
    <property type="entry name" value="RNaseH-like_sf"/>
</dbReference>
<accession>A0AAE0E656</accession>
<dbReference type="PANTHER" id="PTHR23272">
    <property type="entry name" value="BED FINGER-RELATED"/>
    <property type="match status" value="1"/>
</dbReference>
<keyword evidence="4" id="KW-1185">Reference proteome</keyword>
<dbReference type="EMBL" id="JANJYJ010000005">
    <property type="protein sequence ID" value="KAK3212299.1"/>
    <property type="molecule type" value="Genomic_DNA"/>
</dbReference>
<gene>
    <name evidence="3" type="ORF">Dsin_017005</name>
</gene>
<dbReference type="GO" id="GO:0003677">
    <property type="term" value="F:DNA binding"/>
    <property type="evidence" value="ECO:0007669"/>
    <property type="project" value="InterPro"/>
</dbReference>
<evidence type="ECO:0000259" key="2">
    <source>
        <dbReference type="Pfam" id="PF14372"/>
    </source>
</evidence>
<dbReference type="AlphaFoldDB" id="A0AAE0E656"/>
<dbReference type="PANTHER" id="PTHR23272:SF179">
    <property type="entry name" value="ZINC FINGER BED DOMAIN-CONTAINING PROTEIN RICESLEEPER 2-LIKE ISOFORM X1"/>
    <property type="match status" value="1"/>
</dbReference>
<evidence type="ECO:0000259" key="1">
    <source>
        <dbReference type="Pfam" id="PF05699"/>
    </source>
</evidence>
<feature type="domain" description="HAT C-terminal dimerisation" evidence="1">
    <location>
        <begin position="123"/>
        <end position="166"/>
    </location>
</feature>
<dbReference type="GO" id="GO:0046983">
    <property type="term" value="F:protein dimerization activity"/>
    <property type="evidence" value="ECO:0007669"/>
    <property type="project" value="InterPro"/>
</dbReference>